<proteinExistence type="predicted"/>
<keyword evidence="3" id="KW-1185">Reference proteome</keyword>
<comment type="caution">
    <text evidence="2">The sequence shown here is derived from an EMBL/GenBank/DDBJ whole genome shotgun (WGS) entry which is preliminary data.</text>
</comment>
<reference evidence="2 3" key="1">
    <citation type="journal article" date="2018" name="Environ. Microbiol.">
        <title>Novel energy conservation strategies and behaviour of Pelotomaculum schinkii driving syntrophic propionate catabolism.</title>
        <authorList>
            <person name="Hidalgo-Ahumada C.A.P."/>
            <person name="Nobu M.K."/>
            <person name="Narihiro T."/>
            <person name="Tamaki H."/>
            <person name="Liu W.T."/>
            <person name="Kamagata Y."/>
            <person name="Stams A.J.M."/>
            <person name="Imachi H."/>
            <person name="Sousa D.Z."/>
        </authorList>
    </citation>
    <scope>NUCLEOTIDE SEQUENCE [LARGE SCALE GENOMIC DNA]</scope>
    <source>
        <strain evidence="2 3">HH</strain>
    </source>
</reference>
<keyword evidence="2" id="KW-0808">Transferase</keyword>
<keyword evidence="2" id="KW-0328">Glycosyltransferase</keyword>
<dbReference type="CDD" id="cd04196">
    <property type="entry name" value="GT_2_like_d"/>
    <property type="match status" value="1"/>
</dbReference>
<protein>
    <submittedName>
        <fullName evidence="2">Putative glycosyltransferase EpsE</fullName>
        <ecNumber evidence="2">2.4.-.-</ecNumber>
    </submittedName>
</protein>
<evidence type="ECO:0000313" key="3">
    <source>
        <dbReference type="Proteomes" id="UP000298324"/>
    </source>
</evidence>
<feature type="domain" description="Glycosyltransferase 2-like" evidence="1">
    <location>
        <begin position="5"/>
        <end position="102"/>
    </location>
</feature>
<dbReference type="GO" id="GO:0016758">
    <property type="term" value="F:hexosyltransferase activity"/>
    <property type="evidence" value="ECO:0007669"/>
    <property type="project" value="UniProtKB-ARBA"/>
</dbReference>
<sequence>MAGLSIAMCTFNGSQYIREQLDSIASQTRLPDELIVCDDCSTDYTVEIVKDFAARAGFPVRLSINEKNLGSTKNFEKAISLCTGGMIALSDQDDVWQPEKLRFIEAVLLNSPNTGAVFTDAEVVDARLCPLGYRLWQSKDFSSSAQKKVTHGKAVEVLLKRNVVTGATMAFREKFRGLILPIPEGWVHDAWIALIVAANADLAFICQSLIKYRQHDRQQLGARKNSFVERLSVSRGTDSSSYVHQLNNFTAAHERLMSGNTGHYNRDAISLLEAKIEHLKVRGNMPGQKLRRLQTVIKELCTFRYHRFSYGWKSAAKDLLGAKPF</sequence>
<dbReference type="AlphaFoldDB" id="A0A4Y7RCZ5"/>
<gene>
    <name evidence="2" type="primary">epsE_1</name>
    <name evidence="2" type="ORF">Psch_00122</name>
</gene>
<dbReference type="PANTHER" id="PTHR22916:SF3">
    <property type="entry name" value="UDP-GLCNAC:BETAGAL BETA-1,3-N-ACETYLGLUCOSAMINYLTRANSFERASE-LIKE PROTEIN 1"/>
    <property type="match status" value="1"/>
</dbReference>
<dbReference type="Gene3D" id="3.90.550.10">
    <property type="entry name" value="Spore Coat Polysaccharide Biosynthesis Protein SpsA, Chain A"/>
    <property type="match status" value="1"/>
</dbReference>
<evidence type="ECO:0000259" key="1">
    <source>
        <dbReference type="Pfam" id="PF00535"/>
    </source>
</evidence>
<dbReference type="Proteomes" id="UP000298324">
    <property type="component" value="Unassembled WGS sequence"/>
</dbReference>
<dbReference type="InterPro" id="IPR029044">
    <property type="entry name" value="Nucleotide-diphossugar_trans"/>
</dbReference>
<dbReference type="EMBL" id="QFGA01000001">
    <property type="protein sequence ID" value="TEB06590.1"/>
    <property type="molecule type" value="Genomic_DNA"/>
</dbReference>
<evidence type="ECO:0000313" key="2">
    <source>
        <dbReference type="EMBL" id="TEB06590.1"/>
    </source>
</evidence>
<dbReference type="InterPro" id="IPR001173">
    <property type="entry name" value="Glyco_trans_2-like"/>
</dbReference>
<dbReference type="PANTHER" id="PTHR22916">
    <property type="entry name" value="GLYCOSYLTRANSFERASE"/>
    <property type="match status" value="1"/>
</dbReference>
<dbReference type="Pfam" id="PF00535">
    <property type="entry name" value="Glycos_transf_2"/>
    <property type="match status" value="1"/>
</dbReference>
<accession>A0A4Y7RCZ5</accession>
<organism evidence="2 3">
    <name type="scientific">Pelotomaculum schinkii</name>
    <dbReference type="NCBI Taxonomy" id="78350"/>
    <lineage>
        <taxon>Bacteria</taxon>
        <taxon>Bacillati</taxon>
        <taxon>Bacillota</taxon>
        <taxon>Clostridia</taxon>
        <taxon>Eubacteriales</taxon>
        <taxon>Desulfotomaculaceae</taxon>
        <taxon>Pelotomaculum</taxon>
    </lineage>
</organism>
<dbReference type="RefSeq" id="WP_190238821.1">
    <property type="nucleotide sequence ID" value="NZ_QFGA01000001.1"/>
</dbReference>
<dbReference type="SUPFAM" id="SSF53448">
    <property type="entry name" value="Nucleotide-diphospho-sugar transferases"/>
    <property type="match status" value="1"/>
</dbReference>
<name>A0A4Y7RCZ5_9FIRM</name>
<dbReference type="EC" id="2.4.-.-" evidence="2"/>